<accession>A0A7W9SMD2</accession>
<dbReference type="Pfam" id="PF12770">
    <property type="entry name" value="CHAT"/>
    <property type="match status" value="1"/>
</dbReference>
<protein>
    <submittedName>
        <fullName evidence="5">CHAT domain-containing protein</fullName>
    </submittedName>
</protein>
<evidence type="ECO:0000259" key="4">
    <source>
        <dbReference type="Pfam" id="PF12770"/>
    </source>
</evidence>
<dbReference type="EMBL" id="JACHGW010000001">
    <property type="protein sequence ID" value="MBB6049312.1"/>
    <property type="molecule type" value="Genomic_DNA"/>
</dbReference>
<dbReference type="SMART" id="SM00028">
    <property type="entry name" value="TPR"/>
    <property type="match status" value="3"/>
</dbReference>
<dbReference type="Gene3D" id="1.25.40.10">
    <property type="entry name" value="Tetratricopeptide repeat domain"/>
    <property type="match status" value="1"/>
</dbReference>
<dbReference type="PROSITE" id="PS50293">
    <property type="entry name" value="TPR_REGION"/>
    <property type="match status" value="1"/>
</dbReference>
<dbReference type="InterPro" id="IPR013105">
    <property type="entry name" value="TPR_2"/>
</dbReference>
<dbReference type="SUPFAM" id="SSF48452">
    <property type="entry name" value="TPR-like"/>
    <property type="match status" value="1"/>
</dbReference>
<evidence type="ECO:0000313" key="5">
    <source>
        <dbReference type="EMBL" id="MBB6049312.1"/>
    </source>
</evidence>
<keyword evidence="6" id="KW-1185">Reference proteome</keyword>
<dbReference type="PANTHER" id="PTHR10098">
    <property type="entry name" value="RAPSYN-RELATED"/>
    <property type="match status" value="1"/>
</dbReference>
<dbReference type="Pfam" id="PF13424">
    <property type="entry name" value="TPR_12"/>
    <property type="match status" value="1"/>
</dbReference>
<proteinExistence type="predicted"/>
<dbReference type="AlphaFoldDB" id="A0A7W9SMD2"/>
<keyword evidence="2 3" id="KW-0802">TPR repeat</keyword>
<gene>
    <name evidence="5" type="ORF">HNQ39_001074</name>
</gene>
<comment type="caution">
    <text evidence="5">The sequence shown here is derived from an EMBL/GenBank/DDBJ whole genome shotgun (WGS) entry which is preliminary data.</text>
</comment>
<dbReference type="InterPro" id="IPR011990">
    <property type="entry name" value="TPR-like_helical_dom_sf"/>
</dbReference>
<dbReference type="Pfam" id="PF07719">
    <property type="entry name" value="TPR_2"/>
    <property type="match status" value="1"/>
</dbReference>
<evidence type="ECO:0000256" key="2">
    <source>
        <dbReference type="ARBA" id="ARBA00022803"/>
    </source>
</evidence>
<dbReference type="RefSeq" id="WP_184192923.1">
    <property type="nucleotide sequence ID" value="NZ_JACHGW010000001.1"/>
</dbReference>
<dbReference type="Proteomes" id="UP000520814">
    <property type="component" value="Unassembled WGS sequence"/>
</dbReference>
<feature type="repeat" description="TPR" evidence="3">
    <location>
        <begin position="167"/>
        <end position="200"/>
    </location>
</feature>
<evidence type="ECO:0000313" key="6">
    <source>
        <dbReference type="Proteomes" id="UP000520814"/>
    </source>
</evidence>
<dbReference type="PANTHER" id="PTHR10098:SF108">
    <property type="entry name" value="TETRATRICOPEPTIDE REPEAT PROTEIN 28"/>
    <property type="match status" value="1"/>
</dbReference>
<name>A0A7W9SMD2_ARMRO</name>
<organism evidence="5 6">
    <name type="scientific">Armatimonas rosea</name>
    <dbReference type="NCBI Taxonomy" id="685828"/>
    <lineage>
        <taxon>Bacteria</taxon>
        <taxon>Bacillati</taxon>
        <taxon>Armatimonadota</taxon>
        <taxon>Armatimonadia</taxon>
        <taxon>Armatimonadales</taxon>
        <taxon>Armatimonadaceae</taxon>
        <taxon>Armatimonas</taxon>
    </lineage>
</organism>
<reference evidence="5 6" key="1">
    <citation type="submission" date="2020-08" db="EMBL/GenBank/DDBJ databases">
        <title>Genomic Encyclopedia of Type Strains, Phase IV (KMG-IV): sequencing the most valuable type-strain genomes for metagenomic binning, comparative biology and taxonomic classification.</title>
        <authorList>
            <person name="Goeker M."/>
        </authorList>
    </citation>
    <scope>NUCLEOTIDE SEQUENCE [LARGE SCALE GENOMIC DNA]</scope>
    <source>
        <strain evidence="5 6">DSM 23562</strain>
    </source>
</reference>
<dbReference type="PROSITE" id="PS50005">
    <property type="entry name" value="TPR"/>
    <property type="match status" value="1"/>
</dbReference>
<evidence type="ECO:0000256" key="3">
    <source>
        <dbReference type="PROSITE-ProRule" id="PRU00339"/>
    </source>
</evidence>
<dbReference type="InterPro" id="IPR019734">
    <property type="entry name" value="TPR_rpt"/>
</dbReference>
<dbReference type="InterPro" id="IPR024983">
    <property type="entry name" value="CHAT_dom"/>
</dbReference>
<keyword evidence="1" id="KW-0677">Repeat</keyword>
<sequence>MDDTTMLNRRQLIASVGLFLSARPRGFAQDTPPASALAKPVVEALTRSAEQLSTRKFAGAVSALEKAQKELGAKLTDDEKRALAVGLADAHFAWGLESQRQGRWQEALTHYQAAYALDKTYREQDAAADLHNLGVVSTFLGEPAKALEFYNQALPLRRSTGDQAGEARTLNNLGKLYEDRGELPRALEFYNQALPLRKASGDRAGEARTLGSLFALWQSPRFGQRSLAVALVYGKQAGNLYLSLPEGIRSLDRGTAKNPVLTIEGTFRLLAESLFTLDRSQEALQVLEQVKTEQYLTLFPSERKSLVVEPKTLAFTQREQVATSRLSGISERLSQVATELAPLAKKTKRTPDETLQHTQLTQLFATTRERFLQALEELNDEFRQPGVQQERVDAIPEVISIQTLLKALEPGHVALYTFVGDEALFVLLVTPETVTLHKSAIKAAELKKLVQQFRWLLQTPSLDPRPAGKALYELFLAPFENTLSTAKHLLLTLDQSLPAIPFAALYDGTRYALERWSTSLLTPASPTSLLQPVTAERCLAVGVSEGTGTTIPLAGVAQEVQALGQPALLNVDFTEERWLENLQKERLDICHVASPFNLVGPEGEWGLLLADGKKLSLEQLRLLPADPLSSLSLLTFSTFQTPAQDTERSQGAIESIAQLAQSKGVAAVLTNVWSVSDSITSALMVDFYRRWRRNTTKSLALRDAQLAVLRGETKPGAQLRTGPMGRLPTLTAPAYPALERRLHPFYWAGFALYGNPR</sequence>
<feature type="domain" description="CHAT" evidence="4">
    <location>
        <begin position="466"/>
        <end position="755"/>
    </location>
</feature>
<evidence type="ECO:0000256" key="1">
    <source>
        <dbReference type="ARBA" id="ARBA00022737"/>
    </source>
</evidence>